<keyword evidence="4" id="KW-0732">Signal</keyword>
<feature type="domain" description="PBP" evidence="9">
    <location>
        <begin position="75"/>
        <end position="363"/>
    </location>
</feature>
<dbReference type="PANTHER" id="PTHR42996">
    <property type="entry name" value="PHOSPHATE-BINDING PROTEIN PSTS"/>
    <property type="match status" value="1"/>
</dbReference>
<reference evidence="10 11" key="1">
    <citation type="submission" date="2020-07" db="EMBL/GenBank/DDBJ databases">
        <title>Mycobacterium kansasii (former subtype) with zoonotic potential isolated from diseased indoor pet cat, Japan.</title>
        <authorList>
            <person name="Fukano H."/>
            <person name="Terazono T."/>
            <person name="Hoshino Y."/>
        </authorList>
    </citation>
    <scope>NUCLEOTIDE SEQUENCE [LARGE SCALE GENOMIC DNA]</scope>
    <source>
        <strain evidence="10 11">Kuro-I</strain>
    </source>
</reference>
<proteinExistence type="inferred from homology"/>
<dbReference type="PANTHER" id="PTHR42996:SF1">
    <property type="entry name" value="PHOSPHATE-BINDING PROTEIN PSTS"/>
    <property type="match status" value="1"/>
</dbReference>
<feature type="binding site" evidence="8">
    <location>
        <position position="131"/>
    </location>
    <ligand>
        <name>phosphate</name>
        <dbReference type="ChEBI" id="CHEBI:43474"/>
    </ligand>
</feature>
<evidence type="ECO:0000256" key="7">
    <source>
        <dbReference type="PIRNR" id="PIRNR002756"/>
    </source>
</evidence>
<dbReference type="Proteomes" id="UP000516380">
    <property type="component" value="Chromosome"/>
</dbReference>
<feature type="binding site" evidence="8">
    <location>
        <position position="113"/>
    </location>
    <ligand>
        <name>phosphate</name>
        <dbReference type="ChEBI" id="CHEBI:43474"/>
    </ligand>
</feature>
<dbReference type="NCBIfam" id="TIGR00975">
    <property type="entry name" value="3a0107s03"/>
    <property type="match status" value="1"/>
</dbReference>
<protein>
    <recommendedName>
        <fullName evidence="7">Phosphate-binding protein</fullName>
    </recommendedName>
</protein>
<feature type="binding site" evidence="8">
    <location>
        <begin position="83"/>
        <end position="85"/>
    </location>
    <ligand>
        <name>phosphate</name>
        <dbReference type="ChEBI" id="CHEBI:43474"/>
    </ligand>
</feature>
<gene>
    <name evidence="10" type="primary">pstS2_3</name>
    <name evidence="10" type="ORF">NIIDMKKI_59610</name>
</gene>
<evidence type="ECO:0000259" key="9">
    <source>
        <dbReference type="Pfam" id="PF12849"/>
    </source>
</evidence>
<feature type="binding site" evidence="8">
    <location>
        <begin position="218"/>
        <end position="220"/>
    </location>
    <ligand>
        <name>phosphate</name>
        <dbReference type="ChEBI" id="CHEBI:43474"/>
    </ligand>
</feature>
<dbReference type="PIRSF" id="PIRSF002756">
    <property type="entry name" value="PstS"/>
    <property type="match status" value="1"/>
</dbReference>
<keyword evidence="3 7" id="KW-0592">Phosphate transport</keyword>
<dbReference type="Pfam" id="PF12849">
    <property type="entry name" value="PBP_like_2"/>
    <property type="match status" value="1"/>
</dbReference>
<keyword evidence="5" id="KW-0564">Palmitate</keyword>
<evidence type="ECO:0000256" key="8">
    <source>
        <dbReference type="PIRSR" id="PIRSR002756-1"/>
    </source>
</evidence>
<comment type="similarity">
    <text evidence="1 7">Belongs to the PstS family.</text>
</comment>
<dbReference type="EMBL" id="AP023343">
    <property type="protein sequence ID" value="BCI90755.1"/>
    <property type="molecule type" value="Genomic_DNA"/>
</dbReference>
<evidence type="ECO:0000313" key="10">
    <source>
        <dbReference type="EMBL" id="BCI90755.1"/>
    </source>
</evidence>
<dbReference type="GO" id="GO:0042301">
    <property type="term" value="F:phosphate ion binding"/>
    <property type="evidence" value="ECO:0007669"/>
    <property type="project" value="InterPro"/>
</dbReference>
<evidence type="ECO:0000256" key="3">
    <source>
        <dbReference type="ARBA" id="ARBA00022592"/>
    </source>
</evidence>
<organism evidence="10 11">
    <name type="scientific">Mycobacterium kansasii</name>
    <dbReference type="NCBI Taxonomy" id="1768"/>
    <lineage>
        <taxon>Bacteria</taxon>
        <taxon>Bacillati</taxon>
        <taxon>Actinomycetota</taxon>
        <taxon>Actinomycetes</taxon>
        <taxon>Mycobacteriales</taxon>
        <taxon>Mycobacteriaceae</taxon>
        <taxon>Mycobacterium</taxon>
    </lineage>
</organism>
<dbReference type="GO" id="GO:0035435">
    <property type="term" value="P:phosphate ion transmembrane transport"/>
    <property type="evidence" value="ECO:0007669"/>
    <property type="project" value="InterPro"/>
</dbReference>
<evidence type="ECO:0000256" key="1">
    <source>
        <dbReference type="ARBA" id="ARBA00008725"/>
    </source>
</evidence>
<dbReference type="InterPro" id="IPR005673">
    <property type="entry name" value="ABC_phos-bd_PstS"/>
</dbReference>
<dbReference type="Gene3D" id="3.40.190.10">
    <property type="entry name" value="Periplasmic binding protein-like II"/>
    <property type="match status" value="2"/>
</dbReference>
<keyword evidence="2 7" id="KW-0813">Transport</keyword>
<evidence type="ECO:0000256" key="4">
    <source>
        <dbReference type="ARBA" id="ARBA00022729"/>
    </source>
</evidence>
<dbReference type="InterPro" id="IPR050962">
    <property type="entry name" value="Phosphate-bind_PstS"/>
</dbReference>
<name>A0A7G1ILW1_MYCKA</name>
<evidence type="ECO:0000313" key="11">
    <source>
        <dbReference type="Proteomes" id="UP000516380"/>
    </source>
</evidence>
<dbReference type="InterPro" id="IPR024370">
    <property type="entry name" value="PBP_domain"/>
</dbReference>
<dbReference type="SUPFAM" id="SSF53850">
    <property type="entry name" value="Periplasmic binding protein-like II"/>
    <property type="match status" value="1"/>
</dbReference>
<evidence type="ECO:0000256" key="5">
    <source>
        <dbReference type="ARBA" id="ARBA00023139"/>
    </source>
</evidence>
<dbReference type="GO" id="GO:0043190">
    <property type="term" value="C:ATP-binding cassette (ABC) transporter complex"/>
    <property type="evidence" value="ECO:0007669"/>
    <property type="project" value="InterPro"/>
</dbReference>
<evidence type="ECO:0000256" key="2">
    <source>
        <dbReference type="ARBA" id="ARBA00022448"/>
    </source>
</evidence>
<dbReference type="CDD" id="cd13565">
    <property type="entry name" value="PBP2_PstS"/>
    <property type="match status" value="1"/>
</dbReference>
<keyword evidence="11" id="KW-1185">Reference proteome</keyword>
<sequence length="397" mass="41665">MAAGKTAVWRTAVWSATYVSFVSSESVSLRGNRFWITLSSLVFAVMLTACDGHGSAFGTGAVTVTPSGNVDCGGRPTLKASGSTAQEYAMARFAKDFERACPGQSVTYTPNGSGAGISEFTGNQTDFGSSDSPLNKDEYASAERRCGSPAWNLPVVFGPIAIAYRVNGRPSLALDGSTAARIFNGGIVAWNDPAIQALNPGVTLPDEPIRVVFRSDESGTTDNFQRYLDTASHGAWGRGAGRQFYGGVGEGVKGNDGAAAAVGRTEGSITYVEWSFAQAQHLDMAEIITSAGPDPVAISATSVGKTISAAWFIGEGNDLAFDTISFYRPNLPGSYPIVLATYEIVCSKYPDAQVGIAVRAFLQSVIDAGQRGLQDSGYVPVPDELKTRLSTAVRAVS</sequence>
<accession>A0A7G1ILW1</accession>
<evidence type="ECO:0000256" key="6">
    <source>
        <dbReference type="ARBA" id="ARBA00023288"/>
    </source>
</evidence>
<keyword evidence="6" id="KW-0449">Lipoprotein</keyword>
<dbReference type="AlphaFoldDB" id="A0A7G1ILW1"/>